<feature type="transmembrane region" description="Helical" evidence="2">
    <location>
        <begin position="25"/>
        <end position="44"/>
    </location>
</feature>
<feature type="region of interest" description="Disordered" evidence="1">
    <location>
        <begin position="414"/>
        <end position="448"/>
    </location>
</feature>
<reference evidence="5" key="1">
    <citation type="submission" date="2011-07" db="EMBL/GenBank/DDBJ databases">
        <title>Divergent evolution of antigenic variation in African trypanosomes.</title>
        <authorList>
            <person name="Jackson A.P."/>
            <person name="Berry A."/>
            <person name="Allison H.C."/>
            <person name="Burton P."/>
            <person name="Anderson J."/>
            <person name="Aslett M."/>
            <person name="Brown R."/>
            <person name="Corton N."/>
            <person name="Harris D."/>
            <person name="Hauser H."/>
            <person name="Gamble J."/>
            <person name="Gilderthorp R."/>
            <person name="McQuillan J."/>
            <person name="Quail M.A."/>
            <person name="Sanders M."/>
            <person name="Van Tonder A."/>
            <person name="Ginger M.L."/>
            <person name="Donelson J.E."/>
            <person name="Field M.C."/>
            <person name="Barry J.D."/>
            <person name="Berriman M."/>
            <person name="Hertz-Fowler C."/>
        </authorList>
    </citation>
    <scope>NUCLEOTIDE SEQUENCE [LARGE SCALE GENOMIC DNA]</scope>
    <source>
        <strain evidence="5">IL3000</strain>
    </source>
</reference>
<dbReference type="Proteomes" id="UP000000702">
    <property type="component" value="Unassembled WGS sequence"/>
</dbReference>
<dbReference type="VEuPathDB" id="TriTrypDB:TcIL3000_0_60060"/>
<dbReference type="OMA" id="TALWIER"/>
<name>F9WDY4_TRYCI</name>
<keyword evidence="5" id="KW-1185">Reference proteome</keyword>
<accession>F9WDY4</accession>
<sequence length="448" mass="48757">MPGSCKVNAASTTDLWRGEQMMNKLLWATGAFLCVFLFICKAGRELNMKRRVLRAHANKRRMRLISAEHGLCLDGYNILCDASFLRAISSAICNHNLGRGCGDPSAVRSSPQRTLMSVMYQTFNAATSHTPQGAVAEGAEQPKLKGMTLSLYYLPETATTLRRVVRPGHGEKNAATQTGKCNGGMRASEKGDVSAVAEVLLKGLERVRYKNPDLTTDATQPRNEAKAIAQFIADVKAGQISHYSIREGKNSHFFFVATQSHDVRRLLPAEAALIRFTAPPAALWIERNGDSFDYATSSDGSGRSGNWNRSGESSREIANGSAKSRNRAVVGPREGGKELSAADAAFMRHLSPDLIPTRRNEANLHRCNRGDTTKSGNLGVGTISCNGGDGQQKAAAPVIATSNSKGTTRRLYRKGKARGPNPLSVKTKRRREVLRVEVSHQQHKKGKN</sequence>
<keyword evidence="2" id="KW-0472">Membrane</keyword>
<dbReference type="InterPro" id="IPR057776">
    <property type="entry name" value="UTP23_sensor"/>
</dbReference>
<gene>
    <name evidence="4" type="ORF">TCIL3000_0_60060</name>
</gene>
<evidence type="ECO:0000313" key="4">
    <source>
        <dbReference type="EMBL" id="CCD15489.1"/>
    </source>
</evidence>
<keyword evidence="2" id="KW-1133">Transmembrane helix</keyword>
<evidence type="ECO:0000256" key="1">
    <source>
        <dbReference type="SAM" id="MobiDB-lite"/>
    </source>
</evidence>
<keyword evidence="2" id="KW-0812">Transmembrane</keyword>
<evidence type="ECO:0000259" key="3">
    <source>
        <dbReference type="Pfam" id="PF24779"/>
    </source>
</evidence>
<organism evidence="4 5">
    <name type="scientific">Trypanosoma congolense (strain IL3000)</name>
    <dbReference type="NCBI Taxonomy" id="1068625"/>
    <lineage>
        <taxon>Eukaryota</taxon>
        <taxon>Discoba</taxon>
        <taxon>Euglenozoa</taxon>
        <taxon>Kinetoplastea</taxon>
        <taxon>Metakinetoplastina</taxon>
        <taxon>Trypanosomatida</taxon>
        <taxon>Trypanosomatidae</taxon>
        <taxon>Trypanosoma</taxon>
        <taxon>Nannomonas</taxon>
    </lineage>
</organism>
<dbReference type="AlphaFoldDB" id="F9WDY4"/>
<proteinExistence type="predicted"/>
<evidence type="ECO:0000313" key="5">
    <source>
        <dbReference type="Proteomes" id="UP000000702"/>
    </source>
</evidence>
<reference evidence="4 5" key="2">
    <citation type="journal article" date="2012" name="Proc. Natl. Acad. Sci. U.S.A.">
        <title>Antigenic diversity is generated by distinct evolutionary mechanisms in African trypanosome species.</title>
        <authorList>
            <person name="Jackson A.P."/>
            <person name="Berry A."/>
            <person name="Aslett M."/>
            <person name="Allison H.C."/>
            <person name="Burton P."/>
            <person name="Vavrova-Anderson J."/>
            <person name="Brown R."/>
            <person name="Browne H."/>
            <person name="Corton N."/>
            <person name="Hauser H."/>
            <person name="Gamble J."/>
            <person name="Gilderthorp R."/>
            <person name="Marcello L."/>
            <person name="McQuillan J."/>
            <person name="Otto T.D."/>
            <person name="Quail M.A."/>
            <person name="Sanders M.J."/>
            <person name="van Tonder A."/>
            <person name="Ginger M.L."/>
            <person name="Field M.C."/>
            <person name="Barry J.D."/>
            <person name="Hertz-Fowler C."/>
            <person name="Berriman M."/>
        </authorList>
    </citation>
    <scope>NUCLEOTIDE SEQUENCE [LARGE SCALE GENOMIC DNA]</scope>
    <source>
        <strain evidence="4 5">IL3000</strain>
    </source>
</reference>
<protein>
    <submittedName>
        <fullName evidence="4">WGS project CAEQ00000000 data, annotated contig 2421</fullName>
    </submittedName>
</protein>
<feature type="region of interest" description="Disordered" evidence="1">
    <location>
        <begin position="295"/>
        <end position="336"/>
    </location>
</feature>
<evidence type="ECO:0000256" key="2">
    <source>
        <dbReference type="SAM" id="Phobius"/>
    </source>
</evidence>
<feature type="compositionally biased region" description="Low complexity" evidence="1">
    <location>
        <begin position="297"/>
        <end position="311"/>
    </location>
</feature>
<dbReference type="Pfam" id="PF24779">
    <property type="entry name" value="UTP23_sensor"/>
    <property type="match status" value="1"/>
</dbReference>
<dbReference type="EMBL" id="CAEQ01001932">
    <property type="protein sequence ID" value="CCD15489.1"/>
    <property type="molecule type" value="Genomic_DNA"/>
</dbReference>
<comment type="caution">
    <text evidence="4">The sequence shown here is derived from an EMBL/GenBank/DDBJ whole genome shotgun (WGS) entry which is preliminary data.</text>
</comment>
<feature type="domain" description="UTP23 sensor motif region" evidence="3">
    <location>
        <begin position="413"/>
        <end position="426"/>
    </location>
</feature>